<organism evidence="1 2">
    <name type="scientific">Ancylostoma ceylanicum</name>
    <dbReference type="NCBI Taxonomy" id="53326"/>
    <lineage>
        <taxon>Eukaryota</taxon>
        <taxon>Metazoa</taxon>
        <taxon>Ecdysozoa</taxon>
        <taxon>Nematoda</taxon>
        <taxon>Chromadorea</taxon>
        <taxon>Rhabditida</taxon>
        <taxon>Rhabditina</taxon>
        <taxon>Rhabditomorpha</taxon>
        <taxon>Strongyloidea</taxon>
        <taxon>Ancylostomatidae</taxon>
        <taxon>Ancylostomatinae</taxon>
        <taxon>Ancylostoma</taxon>
    </lineage>
</organism>
<accession>A0A0D6M0H4</accession>
<protein>
    <recommendedName>
        <fullName evidence="3">BTB domain-containing protein</fullName>
    </recommendedName>
</protein>
<gene>
    <name evidence="1" type="ORF">ANCCEY_07507</name>
</gene>
<evidence type="ECO:0008006" key="3">
    <source>
        <dbReference type="Google" id="ProtNLM"/>
    </source>
</evidence>
<evidence type="ECO:0000313" key="1">
    <source>
        <dbReference type="EMBL" id="EPB73392.1"/>
    </source>
</evidence>
<name>A0A0D6M0H4_9BILA</name>
<dbReference type="Proteomes" id="UP000054495">
    <property type="component" value="Unassembled WGS sequence"/>
</dbReference>
<reference evidence="1 2" key="1">
    <citation type="submission" date="2013-05" db="EMBL/GenBank/DDBJ databases">
        <title>Draft genome of the parasitic nematode Anyclostoma ceylanicum.</title>
        <authorList>
            <person name="Mitreva M."/>
        </authorList>
    </citation>
    <scope>NUCLEOTIDE SEQUENCE [LARGE SCALE GENOMIC DNA]</scope>
</reference>
<proteinExistence type="predicted"/>
<dbReference type="PANTHER" id="PTHR22744">
    <property type="entry name" value="HELIX LOOP HELIX PROTEIN 21-RELATED"/>
    <property type="match status" value="1"/>
</dbReference>
<evidence type="ECO:0000313" key="2">
    <source>
        <dbReference type="Proteomes" id="UP000054495"/>
    </source>
</evidence>
<dbReference type="AlphaFoldDB" id="A0A0D6M0H4"/>
<sequence>MLVQMDGLLHRCECFLINHNLPFLEKVWIADRYKLNRLLILCLREMRPNSKVDLTGSRYYALSDRVKVLLLERLHGAPAPEEIAEPPLDMEMFQRQTDLFFTAVRAKTGRVYHVNPYYMAASYKAFEPIGLITLQERIYCSSTGVEEIFCPCSHEELKAFLMAVHPPQLRLNGAAGFILQLLGGEFRIAEQNIGPVLMAACKMESPALLKKCAMMLLAQQTQLSVFVRLSLLDRCFLHEMVPQCLLMVHRPEHLIQMTQQSTYDCLSTRARAAMLDRLAALLENPGLQPHHCARCKAHSTCASVTWMCPQCKTYSTDPNLLRHPQHQQPPAR</sequence>
<keyword evidence="2" id="KW-1185">Reference proteome</keyword>
<dbReference type="PANTHER" id="PTHR22744:SF1">
    <property type="entry name" value="BTB DOMAIN-CONTAINING PROTEIN"/>
    <property type="match status" value="1"/>
</dbReference>
<dbReference type="EMBL" id="KE124991">
    <property type="protein sequence ID" value="EPB73392.1"/>
    <property type="molecule type" value="Genomic_DNA"/>
</dbReference>